<feature type="compositionally biased region" description="Polar residues" evidence="1">
    <location>
        <begin position="70"/>
        <end position="82"/>
    </location>
</feature>
<dbReference type="EMBL" id="LKMD01000102">
    <property type="protein sequence ID" value="PIA97841.1"/>
    <property type="molecule type" value="Genomic_DNA"/>
</dbReference>
<dbReference type="Proteomes" id="UP000230605">
    <property type="component" value="Chromosome 2"/>
</dbReference>
<organism evidence="2 3">
    <name type="scientific">Cercospora beticola</name>
    <name type="common">Sugarbeet leaf spot fungus</name>
    <dbReference type="NCBI Taxonomy" id="122368"/>
    <lineage>
        <taxon>Eukaryota</taxon>
        <taxon>Fungi</taxon>
        <taxon>Dikarya</taxon>
        <taxon>Ascomycota</taxon>
        <taxon>Pezizomycotina</taxon>
        <taxon>Dothideomycetes</taxon>
        <taxon>Dothideomycetidae</taxon>
        <taxon>Mycosphaerellales</taxon>
        <taxon>Mycosphaerellaceae</taxon>
        <taxon>Cercospora</taxon>
    </lineage>
</organism>
<evidence type="ECO:0000313" key="2">
    <source>
        <dbReference type="EMBL" id="PIA97841.1"/>
    </source>
</evidence>
<dbReference type="AlphaFoldDB" id="A0A2G5HZB9"/>
<sequence>MKTLIPRSVVQVLHGPRSFTGSKTKSGLDQIWREMFQDRNGCHCPENASGPCVVKSLTRQCPWALHTAQSLTRDDTTPSQAHDPNDKSLHSPLRSPTWPPQSTLILRELQLVSLLLRLW</sequence>
<gene>
    <name evidence="2" type="ORF">CB0940_06485</name>
</gene>
<evidence type="ECO:0000256" key="1">
    <source>
        <dbReference type="SAM" id="MobiDB-lite"/>
    </source>
</evidence>
<proteinExistence type="predicted"/>
<reference evidence="2 3" key="1">
    <citation type="submission" date="2015-10" db="EMBL/GenBank/DDBJ databases">
        <title>The cercosporin biosynthetic gene cluster was horizontally transferred to several fungal lineages and shown to be expanded in Cercospora beticola based on microsynteny with recipient genomes.</title>
        <authorList>
            <person name="De Jonge R."/>
            <person name="Ebert M.K."/>
            <person name="Suttle J.C."/>
            <person name="Jurick Ii W.M."/>
            <person name="Secor G.A."/>
            <person name="Thomma B.P."/>
            <person name="Van De Peer Y."/>
            <person name="Bolton M.D."/>
        </authorList>
    </citation>
    <scope>NUCLEOTIDE SEQUENCE [LARGE SCALE GENOMIC DNA]</scope>
    <source>
        <strain evidence="2 3">09-40</strain>
    </source>
</reference>
<comment type="caution">
    <text evidence="2">The sequence shown here is derived from an EMBL/GenBank/DDBJ whole genome shotgun (WGS) entry which is preliminary data.</text>
</comment>
<protein>
    <submittedName>
        <fullName evidence="2">Uncharacterized protein</fullName>
    </submittedName>
</protein>
<evidence type="ECO:0000313" key="3">
    <source>
        <dbReference type="Proteomes" id="UP000230605"/>
    </source>
</evidence>
<name>A0A2G5HZB9_CERBT</name>
<feature type="region of interest" description="Disordered" evidence="1">
    <location>
        <begin position="70"/>
        <end position="100"/>
    </location>
</feature>
<accession>A0A2G5HZB9</accession>